<organism evidence="7">
    <name type="scientific">marine metagenome</name>
    <dbReference type="NCBI Taxonomy" id="408172"/>
    <lineage>
        <taxon>unclassified sequences</taxon>
        <taxon>metagenomes</taxon>
        <taxon>ecological metagenomes</taxon>
    </lineage>
</organism>
<dbReference type="EMBL" id="UINC01024024">
    <property type="protein sequence ID" value="SVA96872.1"/>
    <property type="molecule type" value="Genomic_DNA"/>
</dbReference>
<feature type="non-terminal residue" evidence="7">
    <location>
        <position position="147"/>
    </location>
</feature>
<name>A0A382A6Z8_9ZZZZ</name>
<proteinExistence type="predicted"/>
<dbReference type="Pfam" id="PF13886">
    <property type="entry name" value="TM7S3_TM198"/>
    <property type="match status" value="1"/>
</dbReference>
<keyword evidence="3 5" id="KW-1133">Transmembrane helix</keyword>
<feature type="transmembrane region" description="Helical" evidence="5">
    <location>
        <begin position="127"/>
        <end position="146"/>
    </location>
</feature>
<protein>
    <recommendedName>
        <fullName evidence="6">TM7S3/TM198-like domain-containing protein</fullName>
    </recommendedName>
</protein>
<gene>
    <name evidence="7" type="ORF">METZ01_LOCUS149726</name>
</gene>
<feature type="non-terminal residue" evidence="7">
    <location>
        <position position="1"/>
    </location>
</feature>
<dbReference type="InterPro" id="IPR025256">
    <property type="entry name" value="TM7S3/TM198-like_dom"/>
</dbReference>
<evidence type="ECO:0000259" key="6">
    <source>
        <dbReference type="Pfam" id="PF13886"/>
    </source>
</evidence>
<feature type="transmembrane region" description="Helical" evidence="5">
    <location>
        <begin position="55"/>
        <end position="73"/>
    </location>
</feature>
<comment type="subcellular location">
    <subcellularLocation>
        <location evidence="1">Membrane</location>
        <topology evidence="1">Multi-pass membrane protein</topology>
    </subcellularLocation>
</comment>
<keyword evidence="4 5" id="KW-0472">Membrane</keyword>
<feature type="domain" description="TM7S3/TM198-like" evidence="6">
    <location>
        <begin position="11"/>
        <end position="142"/>
    </location>
</feature>
<evidence type="ECO:0000256" key="1">
    <source>
        <dbReference type="ARBA" id="ARBA00004141"/>
    </source>
</evidence>
<evidence type="ECO:0000256" key="4">
    <source>
        <dbReference type="ARBA" id="ARBA00023136"/>
    </source>
</evidence>
<evidence type="ECO:0000313" key="7">
    <source>
        <dbReference type="EMBL" id="SVA96872.1"/>
    </source>
</evidence>
<feature type="transmembrane region" description="Helical" evidence="5">
    <location>
        <begin position="80"/>
        <end position="99"/>
    </location>
</feature>
<evidence type="ECO:0000256" key="3">
    <source>
        <dbReference type="ARBA" id="ARBA00022989"/>
    </source>
</evidence>
<dbReference type="AlphaFoldDB" id="A0A382A6Z8"/>
<feature type="transmembrane region" description="Helical" evidence="5">
    <location>
        <begin position="105"/>
        <end position="122"/>
    </location>
</feature>
<dbReference type="GO" id="GO:0016020">
    <property type="term" value="C:membrane"/>
    <property type="evidence" value="ECO:0007669"/>
    <property type="project" value="UniProtKB-SubCell"/>
</dbReference>
<accession>A0A382A6Z8</accession>
<keyword evidence="2 5" id="KW-0812">Transmembrane</keyword>
<feature type="transmembrane region" description="Helical" evidence="5">
    <location>
        <begin position="6"/>
        <end position="26"/>
    </location>
</feature>
<feature type="transmembrane region" description="Helical" evidence="5">
    <location>
        <begin position="33"/>
        <end position="49"/>
    </location>
</feature>
<sequence>VGFTLSQVPAAIILLVAGLLSCFLGYRLFRGLLALYGFAGGAYLVSLFVDGLETWVGVTAVIGGGVAGALLLLTVYLAGLALLGASLGAMAISLFWMPASGDAEVWVVVGACLVGAVSAVVLQRYVIIVGTSFGGAWTAVVGTLALS</sequence>
<evidence type="ECO:0000256" key="2">
    <source>
        <dbReference type="ARBA" id="ARBA00022692"/>
    </source>
</evidence>
<reference evidence="7" key="1">
    <citation type="submission" date="2018-05" db="EMBL/GenBank/DDBJ databases">
        <authorList>
            <person name="Lanie J.A."/>
            <person name="Ng W.-L."/>
            <person name="Kazmierczak K.M."/>
            <person name="Andrzejewski T.M."/>
            <person name="Davidsen T.M."/>
            <person name="Wayne K.J."/>
            <person name="Tettelin H."/>
            <person name="Glass J.I."/>
            <person name="Rusch D."/>
            <person name="Podicherti R."/>
            <person name="Tsui H.-C.T."/>
            <person name="Winkler M.E."/>
        </authorList>
    </citation>
    <scope>NUCLEOTIDE SEQUENCE</scope>
</reference>
<evidence type="ECO:0000256" key="5">
    <source>
        <dbReference type="SAM" id="Phobius"/>
    </source>
</evidence>